<evidence type="ECO:0000256" key="5">
    <source>
        <dbReference type="ARBA" id="ARBA00022982"/>
    </source>
</evidence>
<dbReference type="OrthoDB" id="9794010at2"/>
<evidence type="ECO:0000256" key="1">
    <source>
        <dbReference type="ARBA" id="ARBA00022448"/>
    </source>
</evidence>
<evidence type="ECO:0000256" key="2">
    <source>
        <dbReference type="ARBA" id="ARBA00022553"/>
    </source>
</evidence>
<evidence type="ECO:0000256" key="3">
    <source>
        <dbReference type="ARBA" id="ARBA00022630"/>
    </source>
</evidence>
<keyword evidence="2 6" id="KW-0597">Phosphoprotein</keyword>
<evidence type="ECO:0000256" key="4">
    <source>
        <dbReference type="ARBA" id="ARBA00022643"/>
    </source>
</evidence>
<keyword evidence="6" id="KW-1278">Translocase</keyword>
<dbReference type="GO" id="GO:0005886">
    <property type="term" value="C:plasma membrane"/>
    <property type="evidence" value="ECO:0007669"/>
    <property type="project" value="UniProtKB-SubCell"/>
</dbReference>
<dbReference type="STRING" id="84698.SAMN04488528_101369"/>
<keyword evidence="4 6" id="KW-0288">FMN</keyword>
<keyword evidence="1 6" id="KW-0813">Transport</keyword>
<comment type="cofactor">
    <cofactor evidence="6">
        <name>FMN</name>
        <dbReference type="ChEBI" id="CHEBI:58210"/>
    </cofactor>
</comment>
<comment type="function">
    <text evidence="6">Part of a membrane-bound complex that couples electron transfer with translocation of ions across the membrane.</text>
</comment>
<comment type="subcellular location">
    <subcellularLocation>
        <location evidence="6">Cell membrane</location>
        <topology evidence="6">Single-pass membrane protein</topology>
    </subcellularLocation>
</comment>
<keyword evidence="5 6" id="KW-0249">Electron transport</keyword>
<name>A0A1I0YI57_9CLOT</name>
<keyword evidence="6 7" id="KW-0812">Transmembrane</keyword>
<evidence type="ECO:0000313" key="9">
    <source>
        <dbReference type="EMBL" id="SFB13125.1"/>
    </source>
</evidence>
<gene>
    <name evidence="6" type="primary">rnfG</name>
    <name evidence="9" type="ORF">SAMN04488528_101369</name>
</gene>
<dbReference type="PIRSF" id="PIRSF006091">
    <property type="entry name" value="E_trnsport_RnfG"/>
    <property type="match status" value="1"/>
</dbReference>
<dbReference type="EMBL" id="FOKI01000013">
    <property type="protein sequence ID" value="SFB13125.1"/>
    <property type="molecule type" value="Genomic_DNA"/>
</dbReference>
<dbReference type="SMART" id="SM00900">
    <property type="entry name" value="FMN_bind"/>
    <property type="match status" value="1"/>
</dbReference>
<dbReference type="RefSeq" id="WP_090041047.1">
    <property type="nucleotide sequence ID" value="NZ_FOKI01000013.1"/>
</dbReference>
<dbReference type="GO" id="GO:0009055">
    <property type="term" value="F:electron transfer activity"/>
    <property type="evidence" value="ECO:0007669"/>
    <property type="project" value="InterPro"/>
</dbReference>
<keyword evidence="3 6" id="KW-0285">Flavoprotein</keyword>
<accession>A0A1I0YI57</accession>
<dbReference type="AlphaFoldDB" id="A0A1I0YI57"/>
<feature type="modified residue" description="FMN phosphoryl threonine" evidence="6">
    <location>
        <position position="165"/>
    </location>
</feature>
<evidence type="ECO:0000313" key="10">
    <source>
        <dbReference type="Proteomes" id="UP000198619"/>
    </source>
</evidence>
<dbReference type="Pfam" id="PF04205">
    <property type="entry name" value="FMN_bind"/>
    <property type="match status" value="1"/>
</dbReference>
<keyword evidence="10" id="KW-1185">Reference proteome</keyword>
<reference evidence="9 10" key="1">
    <citation type="submission" date="2016-10" db="EMBL/GenBank/DDBJ databases">
        <authorList>
            <person name="de Groot N.N."/>
        </authorList>
    </citation>
    <scope>NUCLEOTIDE SEQUENCE [LARGE SCALE GENOMIC DNA]</scope>
    <source>
        <strain evidence="9 10">DSM 12271</strain>
    </source>
</reference>
<feature type="transmembrane region" description="Helical" evidence="7">
    <location>
        <begin position="12"/>
        <end position="32"/>
    </location>
</feature>
<dbReference type="GO" id="GO:0010181">
    <property type="term" value="F:FMN binding"/>
    <property type="evidence" value="ECO:0007669"/>
    <property type="project" value="InterPro"/>
</dbReference>
<dbReference type="Proteomes" id="UP000198619">
    <property type="component" value="Unassembled WGS sequence"/>
</dbReference>
<feature type="domain" description="FMN-binding" evidence="8">
    <location>
        <begin position="92"/>
        <end position="182"/>
    </location>
</feature>
<evidence type="ECO:0000256" key="6">
    <source>
        <dbReference type="HAMAP-Rule" id="MF_00479"/>
    </source>
</evidence>
<dbReference type="NCBIfam" id="TIGR01947">
    <property type="entry name" value="rnfG"/>
    <property type="match status" value="1"/>
</dbReference>
<dbReference type="GO" id="GO:0022900">
    <property type="term" value="P:electron transport chain"/>
    <property type="evidence" value="ECO:0007669"/>
    <property type="project" value="UniProtKB-UniRule"/>
</dbReference>
<dbReference type="InterPro" id="IPR010209">
    <property type="entry name" value="Ion_transpt_RnfG/RsxG"/>
</dbReference>
<dbReference type="InterPro" id="IPR007329">
    <property type="entry name" value="FMN-bd"/>
</dbReference>
<keyword evidence="6" id="KW-1003">Cell membrane</keyword>
<protein>
    <recommendedName>
        <fullName evidence="6">Ion-translocating oxidoreductase complex subunit G</fullName>
        <ecNumber evidence="6">7.-.-.-</ecNumber>
    </recommendedName>
    <alternativeName>
        <fullName evidence="6">Rnf electron transport complex subunit G</fullName>
    </alternativeName>
</protein>
<evidence type="ECO:0000256" key="7">
    <source>
        <dbReference type="SAM" id="Phobius"/>
    </source>
</evidence>
<dbReference type="HAMAP" id="MF_00479">
    <property type="entry name" value="RsxG_RnfG"/>
    <property type="match status" value="1"/>
</dbReference>
<dbReference type="PANTHER" id="PTHR36118:SF1">
    <property type="entry name" value="ION-TRANSLOCATING OXIDOREDUCTASE COMPLEX SUBUNIT G"/>
    <property type="match status" value="1"/>
</dbReference>
<dbReference type="EC" id="7.-.-.-" evidence="6"/>
<sequence>MEKKESILKLGIKLLIITAVAGLILGFVFNVTKAPIADQEKSNNEAAMKELIVTADKFEKKDITLTDGVLEVNEGKKGNDVVGYTLKMSTKGYGGQIQLMVGISKEGKLAGIKILSQSETPGLGANATLPSFYEQYKEKPISKDLEVVKSGTSEDNQIQALTGATITSKAVTTGVNEAIKFYQENLEGGSK</sequence>
<organism evidence="9 10">
    <name type="scientific">Clostridium frigidicarnis</name>
    <dbReference type="NCBI Taxonomy" id="84698"/>
    <lineage>
        <taxon>Bacteria</taxon>
        <taxon>Bacillati</taxon>
        <taxon>Bacillota</taxon>
        <taxon>Clostridia</taxon>
        <taxon>Eubacteriales</taxon>
        <taxon>Clostridiaceae</taxon>
        <taxon>Clostridium</taxon>
    </lineage>
</organism>
<dbReference type="PANTHER" id="PTHR36118">
    <property type="entry name" value="ION-TRANSLOCATING OXIDOREDUCTASE COMPLEX SUBUNIT G"/>
    <property type="match status" value="1"/>
</dbReference>
<comment type="similarity">
    <text evidence="6">Belongs to the RnfG family.</text>
</comment>
<proteinExistence type="inferred from homology"/>
<comment type="subunit">
    <text evidence="6">The complex is composed of six subunits: RnfA, RnfB, RnfC, RnfD, RnfE and RnfG.</text>
</comment>
<evidence type="ECO:0000259" key="8">
    <source>
        <dbReference type="SMART" id="SM00900"/>
    </source>
</evidence>
<keyword evidence="6 7" id="KW-0472">Membrane</keyword>
<keyword evidence="6 7" id="KW-1133">Transmembrane helix</keyword>